<dbReference type="Gramene" id="KZM95724">
    <property type="protein sequence ID" value="KZM95724"/>
    <property type="gene ID" value="DCAR_018966"/>
</dbReference>
<dbReference type="GO" id="GO:0000209">
    <property type="term" value="P:protein polyubiquitination"/>
    <property type="evidence" value="ECO:0007669"/>
    <property type="project" value="TreeGrafter"/>
</dbReference>
<gene>
    <name evidence="2" type="ORF">DCAR_018966</name>
</gene>
<dbReference type="GO" id="GO:0061630">
    <property type="term" value="F:ubiquitin protein ligase activity"/>
    <property type="evidence" value="ECO:0007669"/>
    <property type="project" value="InterPro"/>
</dbReference>
<dbReference type="InterPro" id="IPR045322">
    <property type="entry name" value="HECTD1/TRIP12-like"/>
</dbReference>
<dbReference type="STRING" id="79200.A0A164ZCM8"/>
<dbReference type="PANTHER" id="PTHR45670">
    <property type="entry name" value="E3 UBIQUITIN-PROTEIN LIGASE TRIP12"/>
    <property type="match status" value="1"/>
</dbReference>
<keyword evidence="1" id="KW-0808">Transferase</keyword>
<dbReference type="GO" id="GO:0043161">
    <property type="term" value="P:proteasome-mediated ubiquitin-dependent protein catabolic process"/>
    <property type="evidence" value="ECO:0007669"/>
    <property type="project" value="TreeGrafter"/>
</dbReference>
<organism evidence="2">
    <name type="scientific">Daucus carota subsp. sativus</name>
    <name type="common">Carrot</name>
    <dbReference type="NCBI Taxonomy" id="79200"/>
    <lineage>
        <taxon>Eukaryota</taxon>
        <taxon>Viridiplantae</taxon>
        <taxon>Streptophyta</taxon>
        <taxon>Embryophyta</taxon>
        <taxon>Tracheophyta</taxon>
        <taxon>Spermatophyta</taxon>
        <taxon>Magnoliopsida</taxon>
        <taxon>eudicotyledons</taxon>
        <taxon>Gunneridae</taxon>
        <taxon>Pentapetalae</taxon>
        <taxon>asterids</taxon>
        <taxon>campanulids</taxon>
        <taxon>Apiales</taxon>
        <taxon>Apiaceae</taxon>
        <taxon>Apioideae</taxon>
        <taxon>Scandiceae</taxon>
        <taxon>Daucinae</taxon>
        <taxon>Daucus</taxon>
        <taxon>Daucus sect. Daucus</taxon>
    </lineage>
</organism>
<sequence>MYSIFSGMELDYLLFARRELWEMETMVDHIKCDHGYTAESPPIINVWYFELPHSYLGAKRVGYNIYFVLRFFT</sequence>
<accession>A0A164ZCM8</accession>
<evidence type="ECO:0000256" key="1">
    <source>
        <dbReference type="ARBA" id="ARBA00022679"/>
    </source>
</evidence>
<dbReference type="EMBL" id="LNRQ01000005">
    <property type="protein sequence ID" value="KZM95724.1"/>
    <property type="molecule type" value="Genomic_DNA"/>
</dbReference>
<name>A0A164ZCM8_DAUCS</name>
<comment type="caution">
    <text evidence="2">The sequence shown here is derived from an EMBL/GenBank/DDBJ whole genome shotgun (WGS) entry which is preliminary data.</text>
</comment>
<dbReference type="PANTHER" id="PTHR45670:SF1">
    <property type="entry name" value="E3 UBIQUITIN-PROTEIN LIGASE HECTD1"/>
    <property type="match status" value="1"/>
</dbReference>
<reference evidence="2" key="1">
    <citation type="journal article" date="2016" name="Nat. Genet.">
        <title>A high-quality carrot genome assembly provides new insights into carotenoid accumulation and asterid genome evolution.</title>
        <authorList>
            <person name="Iorizzo M."/>
            <person name="Ellison S."/>
            <person name="Senalik D."/>
            <person name="Zeng P."/>
            <person name="Satapoomin P."/>
            <person name="Huang J."/>
            <person name="Bowman M."/>
            <person name="Iovene M."/>
            <person name="Sanseverino W."/>
            <person name="Cavagnaro P."/>
            <person name="Yildiz M."/>
            <person name="Macko-Podgorni A."/>
            <person name="Moranska E."/>
            <person name="Grzebelus E."/>
            <person name="Grzebelus D."/>
            <person name="Ashrafi H."/>
            <person name="Zheng Z."/>
            <person name="Cheng S."/>
            <person name="Spooner D."/>
            <person name="Van Deynze A."/>
            <person name="Simon P."/>
        </authorList>
    </citation>
    <scope>NUCLEOTIDE SEQUENCE [LARGE SCALE GENOMIC DNA]</scope>
    <source>
        <tissue evidence="2">Leaf</tissue>
    </source>
</reference>
<proteinExistence type="predicted"/>
<dbReference type="AlphaFoldDB" id="A0A164ZCM8"/>
<evidence type="ECO:0000313" key="2">
    <source>
        <dbReference type="EMBL" id="KZM95724.1"/>
    </source>
</evidence>
<protein>
    <submittedName>
        <fullName evidence="2">Uncharacterized protein</fullName>
    </submittedName>
</protein>